<reference evidence="3" key="2">
    <citation type="submission" date="2015-01" db="EMBL/GenBank/DDBJ databases">
        <title>Evolutionary Origins and Diversification of the Mycorrhizal Mutualists.</title>
        <authorList>
            <consortium name="DOE Joint Genome Institute"/>
            <consortium name="Mycorrhizal Genomics Consortium"/>
            <person name="Kohler A."/>
            <person name="Kuo A."/>
            <person name="Nagy L.G."/>
            <person name="Floudas D."/>
            <person name="Copeland A."/>
            <person name="Barry K.W."/>
            <person name="Cichocki N."/>
            <person name="Veneault-Fourrey C."/>
            <person name="LaButti K."/>
            <person name="Lindquist E.A."/>
            <person name="Lipzen A."/>
            <person name="Lundell T."/>
            <person name="Morin E."/>
            <person name="Murat C."/>
            <person name="Riley R."/>
            <person name="Ohm R."/>
            <person name="Sun H."/>
            <person name="Tunlid A."/>
            <person name="Henrissat B."/>
            <person name="Grigoriev I.V."/>
            <person name="Hibbett D.S."/>
            <person name="Martin F."/>
        </authorList>
    </citation>
    <scope>NUCLEOTIDE SEQUENCE [LARGE SCALE GENOMIC DNA]</scope>
    <source>
        <strain evidence="3">Marx 270</strain>
    </source>
</reference>
<organism evidence="2 3">
    <name type="scientific">Pisolithus tinctorius Marx 270</name>
    <dbReference type="NCBI Taxonomy" id="870435"/>
    <lineage>
        <taxon>Eukaryota</taxon>
        <taxon>Fungi</taxon>
        <taxon>Dikarya</taxon>
        <taxon>Basidiomycota</taxon>
        <taxon>Agaricomycotina</taxon>
        <taxon>Agaricomycetes</taxon>
        <taxon>Agaricomycetidae</taxon>
        <taxon>Boletales</taxon>
        <taxon>Sclerodermatineae</taxon>
        <taxon>Pisolithaceae</taxon>
        <taxon>Pisolithus</taxon>
    </lineage>
</organism>
<feature type="transmembrane region" description="Helical" evidence="1">
    <location>
        <begin position="34"/>
        <end position="50"/>
    </location>
</feature>
<dbReference type="Proteomes" id="UP000054217">
    <property type="component" value="Unassembled WGS sequence"/>
</dbReference>
<name>A0A0C3N2G3_PISTI</name>
<evidence type="ECO:0000256" key="1">
    <source>
        <dbReference type="SAM" id="Phobius"/>
    </source>
</evidence>
<proteinExistence type="predicted"/>
<protein>
    <submittedName>
        <fullName evidence="2">Uncharacterized protein</fullName>
    </submittedName>
</protein>
<dbReference type="HOGENOM" id="CLU_3033341_0_0_1"/>
<sequence>MYRACDIVHHVPWCTHAVMKELKRMTEDNVRPSYALYCLLPLTFTMLGAARSQPR</sequence>
<keyword evidence="1" id="KW-0812">Transmembrane</keyword>
<evidence type="ECO:0000313" key="2">
    <source>
        <dbReference type="EMBL" id="KIN95259.1"/>
    </source>
</evidence>
<gene>
    <name evidence="2" type="ORF">M404DRAFT_321304</name>
</gene>
<reference evidence="2 3" key="1">
    <citation type="submission" date="2014-04" db="EMBL/GenBank/DDBJ databases">
        <authorList>
            <consortium name="DOE Joint Genome Institute"/>
            <person name="Kuo A."/>
            <person name="Kohler A."/>
            <person name="Costa M.D."/>
            <person name="Nagy L.G."/>
            <person name="Floudas D."/>
            <person name="Copeland A."/>
            <person name="Barry K.W."/>
            <person name="Cichocki N."/>
            <person name="Veneault-Fourrey C."/>
            <person name="LaButti K."/>
            <person name="Lindquist E.A."/>
            <person name="Lipzen A."/>
            <person name="Lundell T."/>
            <person name="Morin E."/>
            <person name="Murat C."/>
            <person name="Sun H."/>
            <person name="Tunlid A."/>
            <person name="Henrissat B."/>
            <person name="Grigoriev I.V."/>
            <person name="Hibbett D.S."/>
            <person name="Martin F."/>
            <person name="Nordberg H.P."/>
            <person name="Cantor M.N."/>
            <person name="Hua S.X."/>
        </authorList>
    </citation>
    <scope>NUCLEOTIDE SEQUENCE [LARGE SCALE GENOMIC DNA]</scope>
    <source>
        <strain evidence="2 3">Marx 270</strain>
    </source>
</reference>
<evidence type="ECO:0000313" key="3">
    <source>
        <dbReference type="Proteomes" id="UP000054217"/>
    </source>
</evidence>
<accession>A0A0C3N2G3</accession>
<dbReference type="AlphaFoldDB" id="A0A0C3N2G3"/>
<dbReference type="EMBL" id="KN832072">
    <property type="protein sequence ID" value="KIN95259.1"/>
    <property type="molecule type" value="Genomic_DNA"/>
</dbReference>
<keyword evidence="1" id="KW-0472">Membrane</keyword>
<keyword evidence="1" id="KW-1133">Transmembrane helix</keyword>
<dbReference type="InParanoid" id="A0A0C3N2G3"/>
<keyword evidence="3" id="KW-1185">Reference proteome</keyword>